<accession>A0A4Y2FCY0</accession>
<organism evidence="1 2">
    <name type="scientific">Araneus ventricosus</name>
    <name type="common">Orbweaver spider</name>
    <name type="synonym">Epeira ventricosa</name>
    <dbReference type="NCBI Taxonomy" id="182803"/>
    <lineage>
        <taxon>Eukaryota</taxon>
        <taxon>Metazoa</taxon>
        <taxon>Ecdysozoa</taxon>
        <taxon>Arthropoda</taxon>
        <taxon>Chelicerata</taxon>
        <taxon>Arachnida</taxon>
        <taxon>Araneae</taxon>
        <taxon>Araneomorphae</taxon>
        <taxon>Entelegynae</taxon>
        <taxon>Araneoidea</taxon>
        <taxon>Araneidae</taxon>
        <taxon>Araneus</taxon>
    </lineage>
</organism>
<dbReference type="AlphaFoldDB" id="A0A4Y2FCY0"/>
<keyword evidence="2" id="KW-1185">Reference proteome</keyword>
<dbReference type="Proteomes" id="UP000499080">
    <property type="component" value="Unassembled WGS sequence"/>
</dbReference>
<sequence length="91" mass="10457">MFFTYSNKKKFKGVMSGDLSGHGIGPPLPIQHLRNFSSKTSHTSKLQCGSGKCYCFANPLFEEMQKFQAYQGNCLNYFRKEKRPYNSNMQT</sequence>
<protein>
    <submittedName>
        <fullName evidence="1">Uncharacterized protein</fullName>
    </submittedName>
</protein>
<reference evidence="1 2" key="1">
    <citation type="journal article" date="2019" name="Sci. Rep.">
        <title>Orb-weaving spider Araneus ventricosus genome elucidates the spidroin gene catalogue.</title>
        <authorList>
            <person name="Kono N."/>
            <person name="Nakamura H."/>
            <person name="Ohtoshi R."/>
            <person name="Moran D.A.P."/>
            <person name="Shinohara A."/>
            <person name="Yoshida Y."/>
            <person name="Fujiwara M."/>
            <person name="Mori M."/>
            <person name="Tomita M."/>
            <person name="Arakawa K."/>
        </authorList>
    </citation>
    <scope>NUCLEOTIDE SEQUENCE [LARGE SCALE GENOMIC DNA]</scope>
</reference>
<proteinExistence type="predicted"/>
<dbReference type="EMBL" id="BGPR01000879">
    <property type="protein sequence ID" value="GBM38817.1"/>
    <property type="molecule type" value="Genomic_DNA"/>
</dbReference>
<evidence type="ECO:0000313" key="2">
    <source>
        <dbReference type="Proteomes" id="UP000499080"/>
    </source>
</evidence>
<evidence type="ECO:0000313" key="1">
    <source>
        <dbReference type="EMBL" id="GBM38817.1"/>
    </source>
</evidence>
<comment type="caution">
    <text evidence="1">The sequence shown here is derived from an EMBL/GenBank/DDBJ whole genome shotgun (WGS) entry which is preliminary data.</text>
</comment>
<gene>
    <name evidence="1" type="ORF">AVEN_274642_1</name>
</gene>
<name>A0A4Y2FCY0_ARAVE</name>